<dbReference type="InterPro" id="IPR051679">
    <property type="entry name" value="DASS-Related_Transporters"/>
</dbReference>
<keyword evidence="4 6" id="KW-1133">Transmembrane helix</keyword>
<dbReference type="Proteomes" id="UP001206312">
    <property type="component" value="Unassembled WGS sequence"/>
</dbReference>
<keyword evidence="8" id="KW-1185">Reference proteome</keyword>
<name>A0ABT1B0R7_9FLAO</name>
<evidence type="ECO:0000256" key="6">
    <source>
        <dbReference type="SAM" id="Phobius"/>
    </source>
</evidence>
<feature type="transmembrane region" description="Helical" evidence="6">
    <location>
        <begin position="275"/>
        <end position="295"/>
    </location>
</feature>
<gene>
    <name evidence="7" type="ORF">NG653_13390</name>
</gene>
<feature type="transmembrane region" description="Helical" evidence="6">
    <location>
        <begin position="403"/>
        <end position="426"/>
    </location>
</feature>
<feature type="transmembrane region" description="Helical" evidence="6">
    <location>
        <begin position="169"/>
        <end position="189"/>
    </location>
</feature>
<sequence length="452" mass="48360">MKAPTRQLPMKKFPNAFVIMLGVIFLSWGLTFILPQGRYGRVTDPDTGQTRVVGNSYQEVDGETMGVFDLFLSVPEGLINQADLIALILLVGGSFYLVEKTGALGQGLQRIVDLVKGREAVALVMVSLLFATAGATIGLQEEIIAMAPILILFCRSMGYNAFVAVACSFGSAVLGAAFSPMNPFAVVLAQKEAELPLMSGALFRLLFLVLAWLIWTGYLIRYARKNRVAPEPMGSGAQKLSGRNILVLFFLVLTFTGVTYGLVALDWGMNEISASFFALAILTGVLSGMGIDRAALTYVEGMKEMTFAALIMGLASSVPLLLEKGMILDTLIYGLFTPMEGLPETLSALGMLVSQALLHFPVSSYSGQVVLTMPVLTPLADLVGVSRQVCVLAYQYGAVNMDLIVPTNGALMGILAVAGISFNRWVQFIWKPLLLLLGLGATAIVVGVSTGF</sequence>
<evidence type="ECO:0000313" key="8">
    <source>
        <dbReference type="Proteomes" id="UP001206312"/>
    </source>
</evidence>
<evidence type="ECO:0000256" key="4">
    <source>
        <dbReference type="ARBA" id="ARBA00022989"/>
    </source>
</evidence>
<reference evidence="7 8" key="1">
    <citation type="submission" date="2022-06" db="EMBL/GenBank/DDBJ databases">
        <authorList>
            <person name="Xuan X."/>
        </authorList>
    </citation>
    <scope>NUCLEOTIDE SEQUENCE [LARGE SCALE GENOMIC DNA]</scope>
    <source>
        <strain evidence="7 8">2V75</strain>
    </source>
</reference>
<evidence type="ECO:0000256" key="1">
    <source>
        <dbReference type="ARBA" id="ARBA00004651"/>
    </source>
</evidence>
<keyword evidence="3 6" id="KW-0812">Transmembrane</keyword>
<accession>A0ABT1B0R7</accession>
<comment type="caution">
    <text evidence="7">The sequence shown here is derived from an EMBL/GenBank/DDBJ whole genome shotgun (WGS) entry which is preliminary data.</text>
</comment>
<comment type="subcellular location">
    <subcellularLocation>
        <location evidence="1">Cell membrane</location>
        <topology evidence="1">Multi-pass membrane protein</topology>
    </subcellularLocation>
</comment>
<feature type="transmembrane region" description="Helical" evidence="6">
    <location>
        <begin position="119"/>
        <end position="137"/>
    </location>
</feature>
<keyword evidence="2" id="KW-1003">Cell membrane</keyword>
<evidence type="ECO:0000256" key="3">
    <source>
        <dbReference type="ARBA" id="ARBA00022692"/>
    </source>
</evidence>
<dbReference type="EMBL" id="JAMXIB010000014">
    <property type="protein sequence ID" value="MCO5725856.1"/>
    <property type="molecule type" value="Genomic_DNA"/>
</dbReference>
<feature type="transmembrane region" description="Helical" evidence="6">
    <location>
        <begin position="12"/>
        <end position="34"/>
    </location>
</feature>
<proteinExistence type="predicted"/>
<dbReference type="Pfam" id="PF03606">
    <property type="entry name" value="DcuC"/>
    <property type="match status" value="1"/>
</dbReference>
<feature type="transmembrane region" description="Helical" evidence="6">
    <location>
        <begin position="433"/>
        <end position="451"/>
    </location>
</feature>
<dbReference type="PANTHER" id="PTHR43652:SF6">
    <property type="entry name" value="ARGININE REPRESSOR"/>
    <property type="match status" value="1"/>
</dbReference>
<dbReference type="RefSeq" id="WP_252742227.1">
    <property type="nucleotide sequence ID" value="NZ_JAMXIB010000014.1"/>
</dbReference>
<feature type="transmembrane region" description="Helical" evidence="6">
    <location>
        <begin position="307"/>
        <end position="336"/>
    </location>
</feature>
<dbReference type="PANTHER" id="PTHR43652">
    <property type="entry name" value="BASIC AMINO ACID ANTIPORTER YFCC-RELATED"/>
    <property type="match status" value="1"/>
</dbReference>
<feature type="transmembrane region" description="Helical" evidence="6">
    <location>
        <begin position="201"/>
        <end position="223"/>
    </location>
</feature>
<evidence type="ECO:0000313" key="7">
    <source>
        <dbReference type="EMBL" id="MCO5725856.1"/>
    </source>
</evidence>
<evidence type="ECO:0000256" key="2">
    <source>
        <dbReference type="ARBA" id="ARBA00022475"/>
    </source>
</evidence>
<feature type="transmembrane region" description="Helical" evidence="6">
    <location>
        <begin position="244"/>
        <end position="263"/>
    </location>
</feature>
<evidence type="ECO:0000256" key="5">
    <source>
        <dbReference type="ARBA" id="ARBA00023136"/>
    </source>
</evidence>
<feature type="transmembrane region" description="Helical" evidence="6">
    <location>
        <begin position="143"/>
        <end position="162"/>
    </location>
</feature>
<dbReference type="InterPro" id="IPR018385">
    <property type="entry name" value="C4_dicarb_anaerob_car-like"/>
</dbReference>
<organism evidence="7 8">
    <name type="scientific">Robiginitalea marina</name>
    <dbReference type="NCBI Taxonomy" id="2954105"/>
    <lineage>
        <taxon>Bacteria</taxon>
        <taxon>Pseudomonadati</taxon>
        <taxon>Bacteroidota</taxon>
        <taxon>Flavobacteriia</taxon>
        <taxon>Flavobacteriales</taxon>
        <taxon>Flavobacteriaceae</taxon>
        <taxon>Robiginitalea</taxon>
    </lineage>
</organism>
<feature type="transmembrane region" description="Helical" evidence="6">
    <location>
        <begin position="78"/>
        <end position="98"/>
    </location>
</feature>
<protein>
    <submittedName>
        <fullName evidence="7">YfcC family protein</fullName>
    </submittedName>
</protein>
<keyword evidence="5 6" id="KW-0472">Membrane</keyword>